<organism evidence="2 3">
    <name type="scientific">Bradyrhizobium erythrophlei</name>
    <dbReference type="NCBI Taxonomy" id="1437360"/>
    <lineage>
        <taxon>Bacteria</taxon>
        <taxon>Pseudomonadati</taxon>
        <taxon>Pseudomonadota</taxon>
        <taxon>Alphaproteobacteria</taxon>
        <taxon>Hyphomicrobiales</taxon>
        <taxon>Nitrobacteraceae</taxon>
        <taxon>Bradyrhizobium</taxon>
    </lineage>
</organism>
<dbReference type="AlphaFoldDB" id="A0A1H4PYP6"/>
<accession>A0A1H4PYP6</accession>
<protein>
    <submittedName>
        <fullName evidence="2">Uncharacterized protein</fullName>
    </submittedName>
</protein>
<proteinExistence type="predicted"/>
<gene>
    <name evidence="2" type="ORF">SAMN05444164_1083</name>
</gene>
<feature type="compositionally biased region" description="Basic residues" evidence="1">
    <location>
        <begin position="62"/>
        <end position="71"/>
    </location>
</feature>
<feature type="compositionally biased region" description="Polar residues" evidence="1">
    <location>
        <begin position="45"/>
        <end position="58"/>
    </location>
</feature>
<dbReference type="Proteomes" id="UP000198992">
    <property type="component" value="Unassembled WGS sequence"/>
</dbReference>
<name>A0A1H4PYP6_9BRAD</name>
<evidence type="ECO:0000313" key="2">
    <source>
        <dbReference type="EMBL" id="SEC12282.1"/>
    </source>
</evidence>
<dbReference type="EMBL" id="FNTH01000001">
    <property type="protein sequence ID" value="SEC12282.1"/>
    <property type="molecule type" value="Genomic_DNA"/>
</dbReference>
<evidence type="ECO:0000256" key="1">
    <source>
        <dbReference type="SAM" id="MobiDB-lite"/>
    </source>
</evidence>
<reference evidence="2 3" key="1">
    <citation type="submission" date="2016-10" db="EMBL/GenBank/DDBJ databases">
        <authorList>
            <person name="de Groot N.N."/>
        </authorList>
    </citation>
    <scope>NUCLEOTIDE SEQUENCE [LARGE SCALE GENOMIC DNA]</scope>
    <source>
        <strain evidence="2 3">MT12</strain>
    </source>
</reference>
<sequence length="71" mass="7499">MGIMTGLVTLPGSGAGIAMADGGGRERVGRGKARRPAGPDRCENLHQQGNQDYGQKNLQPPAHRKTHPGRN</sequence>
<evidence type="ECO:0000313" key="3">
    <source>
        <dbReference type="Proteomes" id="UP000198992"/>
    </source>
</evidence>
<feature type="region of interest" description="Disordered" evidence="1">
    <location>
        <begin position="1"/>
        <end position="71"/>
    </location>
</feature>